<dbReference type="PROSITE" id="PS50157">
    <property type="entry name" value="ZINC_FINGER_C2H2_2"/>
    <property type="match status" value="2"/>
</dbReference>
<gene>
    <name evidence="12" type="ORF">FIBRA_02965</name>
</gene>
<feature type="signal peptide" evidence="10">
    <location>
        <begin position="1"/>
        <end position="18"/>
    </location>
</feature>
<dbReference type="STRING" id="599839.J4H252"/>
<sequence>MSKLMMVIVAVICTKYLAQYWARAETGTGYFSTWSALQHHIRTAHPPTCPHPSCKGKTFTAQKGLRAHLKIHAERNLEVDLESAMVNSGDEDAERPRKRRRGGELGRDWICPEPACGKDFKSKKALTTHHSVTHLGRRDFICPDSDCQRAFGYKHLLQRHVAKVHALPHSNEDRSDSDEESGDSDALMESPSGIDFITGNAYAIRSQTLLSNANSLRCPYPSWPDYASDAPSGSNTICQYVFSRAYDLRRHMLSEHGRQIQKGVVDAWVRTAKQTKAVPDAQE</sequence>
<keyword evidence="13" id="KW-1185">Reference proteome</keyword>
<evidence type="ECO:0000256" key="8">
    <source>
        <dbReference type="PROSITE-ProRule" id="PRU00042"/>
    </source>
</evidence>
<dbReference type="EMBL" id="HE797010">
    <property type="protein sequence ID" value="CCM00919.1"/>
    <property type="molecule type" value="Genomic_DNA"/>
</dbReference>
<keyword evidence="10" id="KW-0732">Signal</keyword>
<evidence type="ECO:0000256" key="3">
    <source>
        <dbReference type="ARBA" id="ARBA00022771"/>
    </source>
</evidence>
<evidence type="ECO:0000256" key="5">
    <source>
        <dbReference type="ARBA" id="ARBA00023015"/>
    </source>
</evidence>
<dbReference type="RefSeq" id="XP_012180202.1">
    <property type="nucleotide sequence ID" value="XM_012324812.1"/>
</dbReference>
<dbReference type="SMART" id="SM00355">
    <property type="entry name" value="ZnF_C2H2"/>
    <property type="match status" value="4"/>
</dbReference>
<keyword evidence="7" id="KW-0539">Nucleus</keyword>
<evidence type="ECO:0000313" key="13">
    <source>
        <dbReference type="Proteomes" id="UP000006352"/>
    </source>
</evidence>
<reference evidence="12 13" key="1">
    <citation type="journal article" date="2012" name="Appl. Environ. Microbiol.">
        <title>Short-read sequencing for genomic analysis of the brown rot fungus Fibroporia radiculosa.</title>
        <authorList>
            <person name="Tang J.D."/>
            <person name="Perkins A.D."/>
            <person name="Sonstegard T.S."/>
            <person name="Schroeder S.G."/>
            <person name="Burgess S.C."/>
            <person name="Diehl S.V."/>
        </authorList>
    </citation>
    <scope>NUCLEOTIDE SEQUENCE [LARGE SCALE GENOMIC DNA]</scope>
    <source>
        <strain evidence="12 13">TFFH 294</strain>
    </source>
</reference>
<dbReference type="Proteomes" id="UP000006352">
    <property type="component" value="Unassembled WGS sequence"/>
</dbReference>
<feature type="region of interest" description="Disordered" evidence="9">
    <location>
        <begin position="167"/>
        <end position="191"/>
    </location>
</feature>
<evidence type="ECO:0000313" key="12">
    <source>
        <dbReference type="EMBL" id="CCM00919.1"/>
    </source>
</evidence>
<dbReference type="AlphaFoldDB" id="J4H252"/>
<dbReference type="InterPro" id="IPR013087">
    <property type="entry name" value="Znf_C2H2_type"/>
</dbReference>
<feature type="domain" description="C2H2-type" evidence="11">
    <location>
        <begin position="109"/>
        <end position="139"/>
    </location>
</feature>
<dbReference type="GO" id="GO:0005634">
    <property type="term" value="C:nucleus"/>
    <property type="evidence" value="ECO:0007669"/>
    <property type="project" value="UniProtKB-SubCell"/>
</dbReference>
<accession>J4H252</accession>
<dbReference type="GO" id="GO:0008270">
    <property type="term" value="F:zinc ion binding"/>
    <property type="evidence" value="ECO:0007669"/>
    <property type="project" value="UniProtKB-KW"/>
</dbReference>
<dbReference type="PROSITE" id="PS00028">
    <property type="entry name" value="ZINC_FINGER_C2H2_1"/>
    <property type="match status" value="2"/>
</dbReference>
<dbReference type="InParanoid" id="J4H252"/>
<dbReference type="InterPro" id="IPR051061">
    <property type="entry name" value="Zinc_finger_trans_reg"/>
</dbReference>
<evidence type="ECO:0000256" key="2">
    <source>
        <dbReference type="ARBA" id="ARBA00022723"/>
    </source>
</evidence>
<protein>
    <recommendedName>
        <fullName evidence="11">C2H2-type domain-containing protein</fullName>
    </recommendedName>
</protein>
<dbReference type="GeneID" id="24095830"/>
<dbReference type="HOGENOM" id="CLU_1116117_0_0_1"/>
<dbReference type="Pfam" id="PF00096">
    <property type="entry name" value="zf-C2H2"/>
    <property type="match status" value="2"/>
</dbReference>
<keyword evidence="4" id="KW-0862">Zinc</keyword>
<comment type="subcellular location">
    <subcellularLocation>
        <location evidence="1">Nucleus</location>
    </subcellularLocation>
</comment>
<evidence type="ECO:0000259" key="11">
    <source>
        <dbReference type="PROSITE" id="PS50157"/>
    </source>
</evidence>
<name>J4H252_9APHY</name>
<feature type="domain" description="C2H2-type" evidence="11">
    <location>
        <begin position="140"/>
        <end position="170"/>
    </location>
</feature>
<evidence type="ECO:0000256" key="6">
    <source>
        <dbReference type="ARBA" id="ARBA00023163"/>
    </source>
</evidence>
<keyword evidence="5" id="KW-0805">Transcription regulation</keyword>
<proteinExistence type="predicted"/>
<feature type="chain" id="PRO_5003779168" description="C2H2-type domain-containing protein" evidence="10">
    <location>
        <begin position="19"/>
        <end position="283"/>
    </location>
</feature>
<keyword evidence="3 8" id="KW-0863">Zinc-finger</keyword>
<evidence type="ECO:0000256" key="9">
    <source>
        <dbReference type="SAM" id="MobiDB-lite"/>
    </source>
</evidence>
<dbReference type="FunCoup" id="J4H252">
    <property type="interactions" value="154"/>
</dbReference>
<dbReference type="Gene3D" id="3.30.160.60">
    <property type="entry name" value="Classic Zinc Finger"/>
    <property type="match status" value="2"/>
</dbReference>
<keyword evidence="2" id="KW-0479">Metal-binding</keyword>
<dbReference type="InterPro" id="IPR036236">
    <property type="entry name" value="Znf_C2H2_sf"/>
</dbReference>
<evidence type="ECO:0000256" key="10">
    <source>
        <dbReference type="SAM" id="SignalP"/>
    </source>
</evidence>
<dbReference type="GO" id="GO:0006357">
    <property type="term" value="P:regulation of transcription by RNA polymerase II"/>
    <property type="evidence" value="ECO:0007669"/>
    <property type="project" value="TreeGrafter"/>
</dbReference>
<dbReference type="PANTHER" id="PTHR46179:SF13">
    <property type="entry name" value="C2H2-TYPE DOMAIN-CONTAINING PROTEIN"/>
    <property type="match status" value="1"/>
</dbReference>
<organism evidence="12 13">
    <name type="scientific">Fibroporia radiculosa</name>
    <dbReference type="NCBI Taxonomy" id="599839"/>
    <lineage>
        <taxon>Eukaryota</taxon>
        <taxon>Fungi</taxon>
        <taxon>Dikarya</taxon>
        <taxon>Basidiomycota</taxon>
        <taxon>Agaricomycotina</taxon>
        <taxon>Agaricomycetes</taxon>
        <taxon>Polyporales</taxon>
        <taxon>Fibroporiaceae</taxon>
        <taxon>Fibroporia</taxon>
    </lineage>
</organism>
<keyword evidence="6" id="KW-0804">Transcription</keyword>
<evidence type="ECO:0000256" key="1">
    <source>
        <dbReference type="ARBA" id="ARBA00004123"/>
    </source>
</evidence>
<evidence type="ECO:0000256" key="4">
    <source>
        <dbReference type="ARBA" id="ARBA00022833"/>
    </source>
</evidence>
<dbReference type="PANTHER" id="PTHR46179">
    <property type="entry name" value="ZINC FINGER PROTEIN"/>
    <property type="match status" value="1"/>
</dbReference>
<dbReference type="SUPFAM" id="SSF57667">
    <property type="entry name" value="beta-beta-alpha zinc fingers"/>
    <property type="match status" value="1"/>
</dbReference>
<dbReference type="OrthoDB" id="427030at2759"/>
<evidence type="ECO:0000256" key="7">
    <source>
        <dbReference type="ARBA" id="ARBA00023242"/>
    </source>
</evidence>